<organism evidence="2 3">
    <name type="scientific">Mesocricetus auratus</name>
    <name type="common">Golden hamster</name>
    <dbReference type="NCBI Taxonomy" id="10036"/>
    <lineage>
        <taxon>Eukaryota</taxon>
        <taxon>Metazoa</taxon>
        <taxon>Chordata</taxon>
        <taxon>Craniata</taxon>
        <taxon>Vertebrata</taxon>
        <taxon>Euteleostomi</taxon>
        <taxon>Mammalia</taxon>
        <taxon>Eutheria</taxon>
        <taxon>Euarchontoglires</taxon>
        <taxon>Glires</taxon>
        <taxon>Rodentia</taxon>
        <taxon>Myomorpha</taxon>
        <taxon>Muroidea</taxon>
        <taxon>Cricetidae</taxon>
        <taxon>Cricetinae</taxon>
        <taxon>Mesocricetus</taxon>
    </lineage>
</organism>
<protein>
    <submittedName>
        <fullName evidence="3">Migration and invasion-inhibitory protein</fullName>
    </submittedName>
</protein>
<feature type="region of interest" description="Disordered" evidence="1">
    <location>
        <begin position="129"/>
        <end position="158"/>
    </location>
</feature>
<dbReference type="GO" id="GO:0010972">
    <property type="term" value="P:negative regulation of G2/M transition of mitotic cell cycle"/>
    <property type="evidence" value="ECO:0007669"/>
    <property type="project" value="InterPro"/>
</dbReference>
<keyword evidence="2" id="KW-1185">Reference proteome</keyword>
<dbReference type="Proteomes" id="UP000886700">
    <property type="component" value="Unplaced"/>
</dbReference>
<dbReference type="PANTHER" id="PTHR34831">
    <property type="entry name" value="MIGRATION AND INVASION-INHIBITORY PROTEIN"/>
    <property type="match status" value="1"/>
</dbReference>
<dbReference type="OrthoDB" id="10002384at2759"/>
<evidence type="ECO:0000256" key="1">
    <source>
        <dbReference type="SAM" id="MobiDB-lite"/>
    </source>
</evidence>
<dbReference type="AlphaFoldDB" id="A0A1U7QRK8"/>
<dbReference type="eggNOG" id="ENOG502RZQ8">
    <property type="taxonomic scope" value="Eukaryota"/>
</dbReference>
<reference evidence="3" key="1">
    <citation type="submission" date="2025-08" db="UniProtKB">
        <authorList>
            <consortium name="RefSeq"/>
        </authorList>
    </citation>
    <scope>IDENTIFICATION</scope>
    <source>
        <tissue evidence="3">Liver</tissue>
    </source>
</reference>
<accession>A0A1U7QRK8</accession>
<dbReference type="KEGG" id="maua:101840300"/>
<dbReference type="Pfam" id="PF15734">
    <property type="entry name" value="MIIP"/>
    <property type="match status" value="1"/>
</dbReference>
<feature type="region of interest" description="Disordered" evidence="1">
    <location>
        <begin position="348"/>
        <end position="378"/>
    </location>
</feature>
<dbReference type="PANTHER" id="PTHR34831:SF1">
    <property type="entry name" value="MIGRATION AND INVASION-INHIBITORY PROTEIN"/>
    <property type="match status" value="1"/>
</dbReference>
<dbReference type="InterPro" id="IPR031466">
    <property type="entry name" value="MIIP"/>
</dbReference>
<dbReference type="RefSeq" id="XP_005079405.1">
    <property type="nucleotide sequence ID" value="XM_005079348.4"/>
</dbReference>
<gene>
    <name evidence="3" type="primary">LOC101840300</name>
</gene>
<dbReference type="CTD" id="60672"/>
<feature type="compositionally biased region" description="Low complexity" evidence="1">
    <location>
        <begin position="54"/>
        <end position="67"/>
    </location>
</feature>
<dbReference type="GO" id="GO:0030336">
    <property type="term" value="P:negative regulation of cell migration"/>
    <property type="evidence" value="ECO:0007669"/>
    <property type="project" value="InterPro"/>
</dbReference>
<proteinExistence type="predicted"/>
<name>A0A1U7QRK8_MESAU</name>
<evidence type="ECO:0000313" key="2">
    <source>
        <dbReference type="Proteomes" id="UP000886700"/>
    </source>
</evidence>
<sequence>MAETEDPVQLRLLSLELLKQLWAGHDAMCRSVARAVSEPNLDYSSSSNLEMPLSQESSCTSSVSPSSQDKRHVWDALDSSRGDTSDISWYDKDNHRANLPATCQHREPQDGVWPPSVPLLDTEGLKGPPRGLGPHKTHVPKSILSRPSKSSKPKVTFSQESAVPESSWRFRPYLGYDWIAGSLDSNSPVTSKPEAFFSELQKFREDNKEDCICNSPEAVFPGLQESSGVEESHQCVYCYRVNQRLFPVPADPGTPCRLCGIPRDQQGPETLAEPAQVRVSIPLSILDPPHRYRIHRRKSFDASDTLALPRHCLLGWDILPPKSEKSCVPKSLDLWSSVSCGAQHRHLSATSPSGLALPAQVPPPTWSEPQVPQLRPSH</sequence>
<feature type="compositionally biased region" description="Basic and acidic residues" evidence="1">
    <location>
        <begin position="68"/>
        <end position="88"/>
    </location>
</feature>
<feature type="region of interest" description="Disordered" evidence="1">
    <location>
        <begin position="41"/>
        <end position="88"/>
    </location>
</feature>
<evidence type="ECO:0000313" key="3">
    <source>
        <dbReference type="RefSeq" id="XP_005079405.1"/>
    </source>
</evidence>
<dbReference type="GeneID" id="101840300"/>